<evidence type="ECO:0000313" key="1">
    <source>
        <dbReference type="EMBL" id="RYC30029.1"/>
    </source>
</evidence>
<gene>
    <name evidence="1" type="ORF">D3273_21070</name>
</gene>
<dbReference type="OrthoDB" id="223957at2"/>
<protein>
    <recommendedName>
        <fullName evidence="3">Glycosyltransferase family 1 protein</fullName>
    </recommendedName>
</protein>
<comment type="caution">
    <text evidence="1">The sequence shown here is derived from an EMBL/GenBank/DDBJ whole genome shotgun (WGS) entry which is preliminary data.</text>
</comment>
<accession>A0A4Q2U0S6</accession>
<sequence length="430" mass="46619">MSADGAAPPLRQARAAKRLARLPIFTERDYLIANPDVAQAGIDAVTHALQNGAAEGRTLFSETALARAYGRAGRRGTAAERAGGSHGCDAARAGHRCAILVHSLSDEAYRETAQDLAADLSGLGFDVTMADETADPWGDHGTAIVVAPNDFFSLGLGQLWAEPSIVGDMLVVMDDPVESIEGGRCLRPLLNARGAIELSAVGADLWAEADIPTFRLLPKVRVRDRWLEAADLGHPLMLAAPERAREAECHPLDWSRRPLDLLFFARESSRRNAALGRLAGSLAPHRCFVYAQQGIVSKAEERLHRGAHWRISGHLSTQARLTLHLSEGRFPALERRRIVVQAMAGGSAVVSTARFADPGLEPGSHYFHEDAKHIGPLIDWLILDPDGRRAAERVRDRAFDRIAAVNRDRTRLAGLGAFLVDRGGPEGRMP</sequence>
<reference evidence="1 2" key="1">
    <citation type="submission" date="2018-12" db="EMBL/GenBank/DDBJ databases">
        <authorList>
            <person name="Grouzdev D.S."/>
            <person name="Krutkina M.S."/>
        </authorList>
    </citation>
    <scope>NUCLEOTIDE SEQUENCE [LARGE SCALE GENOMIC DNA]</scope>
    <source>
        <strain evidence="1 2">RmlP026</strain>
    </source>
</reference>
<evidence type="ECO:0008006" key="3">
    <source>
        <dbReference type="Google" id="ProtNLM"/>
    </source>
</evidence>
<dbReference type="EMBL" id="QYBB01000034">
    <property type="protein sequence ID" value="RYC30029.1"/>
    <property type="molecule type" value="Genomic_DNA"/>
</dbReference>
<proteinExistence type="predicted"/>
<dbReference type="Proteomes" id="UP000290759">
    <property type="component" value="Unassembled WGS sequence"/>
</dbReference>
<dbReference type="AlphaFoldDB" id="A0A4Q2U0S6"/>
<dbReference type="RefSeq" id="WP_129228866.1">
    <property type="nucleotide sequence ID" value="NZ_QYBB01000034.1"/>
</dbReference>
<name>A0A4Q2U0S6_9HYPH</name>
<evidence type="ECO:0000313" key="2">
    <source>
        <dbReference type="Proteomes" id="UP000290759"/>
    </source>
</evidence>
<reference evidence="1 2" key="2">
    <citation type="submission" date="2019-02" db="EMBL/GenBank/DDBJ databases">
        <title>'Lichenibacterium ramalinii' gen. nov. sp. nov., 'Lichenibacterium minor' gen. nov. sp. nov.</title>
        <authorList>
            <person name="Pankratov T."/>
        </authorList>
    </citation>
    <scope>NUCLEOTIDE SEQUENCE [LARGE SCALE GENOMIC DNA]</scope>
    <source>
        <strain evidence="1 2">RmlP026</strain>
    </source>
</reference>
<keyword evidence="2" id="KW-1185">Reference proteome</keyword>
<organism evidence="1 2">
    <name type="scientific">Lichenibacterium minor</name>
    <dbReference type="NCBI Taxonomy" id="2316528"/>
    <lineage>
        <taxon>Bacteria</taxon>
        <taxon>Pseudomonadati</taxon>
        <taxon>Pseudomonadota</taxon>
        <taxon>Alphaproteobacteria</taxon>
        <taxon>Hyphomicrobiales</taxon>
        <taxon>Lichenihabitantaceae</taxon>
        <taxon>Lichenibacterium</taxon>
    </lineage>
</organism>